<name>A0A371DTK2_9APHY</name>
<accession>A0A371DTK2</accession>
<evidence type="ECO:0000313" key="2">
    <source>
        <dbReference type="Proteomes" id="UP000256964"/>
    </source>
</evidence>
<protein>
    <submittedName>
        <fullName evidence="1">Uncharacterized protein</fullName>
    </submittedName>
</protein>
<organism evidence="1 2">
    <name type="scientific">Lentinus brumalis</name>
    <dbReference type="NCBI Taxonomy" id="2498619"/>
    <lineage>
        <taxon>Eukaryota</taxon>
        <taxon>Fungi</taxon>
        <taxon>Dikarya</taxon>
        <taxon>Basidiomycota</taxon>
        <taxon>Agaricomycotina</taxon>
        <taxon>Agaricomycetes</taxon>
        <taxon>Polyporales</taxon>
        <taxon>Polyporaceae</taxon>
        <taxon>Lentinus</taxon>
    </lineage>
</organism>
<dbReference type="Proteomes" id="UP000256964">
    <property type="component" value="Unassembled WGS sequence"/>
</dbReference>
<proteinExistence type="predicted"/>
<dbReference type="AlphaFoldDB" id="A0A371DTK2"/>
<sequence length="165" mass="18474">MTVFSGPRSCTCDASTFTEIGTMTRFAVAAGLASLHTLPHPYRPSHPQPSRSSLRFHGTLQLVNYSDARVRGRAALRAASTASTTVSPRWFTHLSYIDYISCVFVQYSRWSIRIEKTLATISTTQNVRTRCAWRVLPVRGCDCIRGPRIGESGYKVPKKDRGEEF</sequence>
<reference evidence="1 2" key="1">
    <citation type="journal article" date="2018" name="Biotechnol. Biofuels">
        <title>Integrative visual omics of the white-rot fungus Polyporus brumalis exposes the biotechnological potential of its oxidative enzymes for delignifying raw plant biomass.</title>
        <authorList>
            <person name="Miyauchi S."/>
            <person name="Rancon A."/>
            <person name="Drula E."/>
            <person name="Hage H."/>
            <person name="Chaduli D."/>
            <person name="Favel A."/>
            <person name="Grisel S."/>
            <person name="Henrissat B."/>
            <person name="Herpoel-Gimbert I."/>
            <person name="Ruiz-Duenas F.J."/>
            <person name="Chevret D."/>
            <person name="Hainaut M."/>
            <person name="Lin J."/>
            <person name="Wang M."/>
            <person name="Pangilinan J."/>
            <person name="Lipzen A."/>
            <person name="Lesage-Meessen L."/>
            <person name="Navarro D."/>
            <person name="Riley R."/>
            <person name="Grigoriev I.V."/>
            <person name="Zhou S."/>
            <person name="Raouche S."/>
            <person name="Rosso M.N."/>
        </authorList>
    </citation>
    <scope>NUCLEOTIDE SEQUENCE [LARGE SCALE GENOMIC DNA]</scope>
    <source>
        <strain evidence="1 2">BRFM 1820</strain>
    </source>
</reference>
<keyword evidence="2" id="KW-1185">Reference proteome</keyword>
<dbReference type="EMBL" id="KZ857381">
    <property type="protein sequence ID" value="RDX55835.1"/>
    <property type="molecule type" value="Genomic_DNA"/>
</dbReference>
<evidence type="ECO:0000313" key="1">
    <source>
        <dbReference type="EMBL" id="RDX55835.1"/>
    </source>
</evidence>
<gene>
    <name evidence="1" type="ORF">OH76DRAFT_573016</name>
</gene>